<dbReference type="EMBL" id="AP002871">
    <property type="protein sequence ID" value="BAB20651.1"/>
    <property type="molecule type" value="Genomic_DNA"/>
</dbReference>
<evidence type="ECO:0000313" key="1">
    <source>
        <dbReference type="EMBL" id="BAB20651.1"/>
    </source>
</evidence>
<dbReference type="AlphaFoldDB" id="Q9FP49"/>
<sequence>MASPRCSNPPLLLEYAATFTIARHLTIRTALNAAHCRHQELARVQEERRGDKGIHNKDHKLSVSCGKFCLAKR</sequence>
<dbReference type="Proteomes" id="UP000817658">
    <property type="component" value="Chromosome 1"/>
</dbReference>
<reference evidence="1" key="1">
    <citation type="journal article" date="2002" name="Nature">
        <title>The genome sequence and structure of rice chromosome 1.</title>
        <authorList>
            <person name="Sasaki T."/>
            <person name="Matsumoto T."/>
            <person name="Yamamoto K."/>
            <person name="Sakata K."/>
            <person name="Baba T."/>
            <person name="Katayose Y."/>
            <person name="Wu J."/>
            <person name="Niimura Y."/>
            <person name="Cheng Z."/>
            <person name="Nagamura Y."/>
            <person name="Antonio B.A."/>
            <person name="Kanamori H."/>
            <person name="Hosokawa S."/>
            <person name="Masukawa M."/>
            <person name="Arikawa K."/>
            <person name="Chiden Y."/>
            <person name="Hayashi M."/>
            <person name="Okamoto M."/>
            <person name="Ando T."/>
            <person name="Aoki H."/>
            <person name="Arita K."/>
            <person name="Hamada M."/>
            <person name="Harada C."/>
            <person name="Hijishita S."/>
            <person name="Honda M."/>
            <person name="Ichikawa Y."/>
            <person name="Idonuma A."/>
            <person name="Iijima M."/>
            <person name="Ikeda M."/>
            <person name="Ikeno M."/>
            <person name="Itoh S."/>
            <person name="Itoh T."/>
            <person name="Itoh Y."/>
            <person name="Itoh Y."/>
            <person name="Iwabuchi A."/>
            <person name="Kamiya K."/>
            <person name="Karasawa W."/>
            <person name="Katagiri S."/>
            <person name="Kikuta A."/>
            <person name="Kobayashi N."/>
            <person name="Kono I."/>
            <person name="Machita K."/>
            <person name="Maehara T."/>
            <person name="Mizuno H."/>
            <person name="Mizubayashi T."/>
            <person name="Mukai Y."/>
            <person name="Nagasaki H."/>
            <person name="Nakashima M."/>
            <person name="Nakama Y."/>
            <person name="Nakamichi Y."/>
            <person name="Nakamura M."/>
            <person name="Namiki N."/>
            <person name="Negishi M."/>
            <person name="Ohta I."/>
            <person name="Ono N."/>
            <person name="Saji S."/>
            <person name="Sakai K."/>
            <person name="Shibata M."/>
            <person name="Shimokawa T."/>
            <person name="Shomura A."/>
            <person name="Song J."/>
            <person name="Takazaki Y."/>
            <person name="Terasawa K."/>
            <person name="Tsuji K."/>
            <person name="Waki K."/>
            <person name="Yamagata H."/>
            <person name="Yamane H."/>
            <person name="Yoshiki S."/>
            <person name="Yoshihara R."/>
            <person name="Yukawa K."/>
            <person name="Zhong H."/>
            <person name="Iwama H."/>
            <person name="Endo T."/>
            <person name="Ito H."/>
            <person name="Hahn J.H."/>
            <person name="Kim H.I."/>
            <person name="Eun M.Y."/>
            <person name="Yano M."/>
            <person name="Jiang J."/>
            <person name="Gojobori T."/>
        </authorList>
    </citation>
    <scope>NUCLEOTIDE SEQUENCE [LARGE SCALE GENOMIC DNA]</scope>
</reference>
<name>Q9FP49_ORYSJ</name>
<accession>Q9FP49</accession>
<proteinExistence type="predicted"/>
<organism evidence="1">
    <name type="scientific">Oryza sativa subsp. japonica</name>
    <name type="common">Rice</name>
    <dbReference type="NCBI Taxonomy" id="39947"/>
    <lineage>
        <taxon>Eukaryota</taxon>
        <taxon>Viridiplantae</taxon>
        <taxon>Streptophyta</taxon>
        <taxon>Embryophyta</taxon>
        <taxon>Tracheophyta</taxon>
        <taxon>Spermatophyta</taxon>
        <taxon>Magnoliopsida</taxon>
        <taxon>Liliopsida</taxon>
        <taxon>Poales</taxon>
        <taxon>Poaceae</taxon>
        <taxon>BOP clade</taxon>
        <taxon>Oryzoideae</taxon>
        <taxon>Oryzeae</taxon>
        <taxon>Oryzinae</taxon>
        <taxon>Oryza</taxon>
        <taxon>Oryza sativa</taxon>
    </lineage>
</organism>
<protein>
    <submittedName>
        <fullName evidence="1">Uncharacterized protein</fullName>
    </submittedName>
</protein>
<gene>
    <name evidence="1" type="primary">P0475H04.21</name>
</gene>